<dbReference type="AlphaFoldDB" id="A0A9X4NJA8"/>
<protein>
    <submittedName>
        <fullName evidence="1">N(5)-(Carboxyethyl)ornithine synthase</fullName>
    </submittedName>
</protein>
<organism evidence="1 2">
    <name type="scientific">Lactococcus lactis</name>
    <dbReference type="NCBI Taxonomy" id="1358"/>
    <lineage>
        <taxon>Bacteria</taxon>
        <taxon>Bacillati</taxon>
        <taxon>Bacillota</taxon>
        <taxon>Bacilli</taxon>
        <taxon>Lactobacillales</taxon>
        <taxon>Streptococcaceae</taxon>
        <taxon>Lactococcus</taxon>
    </lineage>
</organism>
<comment type="caution">
    <text evidence="1">The sequence shown here is derived from an EMBL/GenBank/DDBJ whole genome shotgun (WGS) entry which is preliminary data.</text>
</comment>
<gene>
    <name evidence="1" type="ORF">OGZ51_13320</name>
</gene>
<accession>A0A9X4NJA8</accession>
<feature type="non-terminal residue" evidence="1">
    <location>
        <position position="1"/>
    </location>
</feature>
<name>A0A9X4NJA8_9LACT</name>
<sequence length="39" mass="4478">YVVPNTPSLIYRNVSQELSKILSENIFSEDCSRFLSIKS</sequence>
<reference evidence="1" key="1">
    <citation type="submission" date="2022-10" db="EMBL/GenBank/DDBJ databases">
        <authorList>
            <person name="Turner M.S."/>
            <person name="Huang W."/>
        </authorList>
    </citation>
    <scope>NUCLEOTIDE SEQUENCE</scope>
    <source>
        <strain evidence="1">3</strain>
    </source>
</reference>
<evidence type="ECO:0000313" key="1">
    <source>
        <dbReference type="EMBL" id="MDG4985121.1"/>
    </source>
</evidence>
<evidence type="ECO:0000313" key="2">
    <source>
        <dbReference type="Proteomes" id="UP001152614"/>
    </source>
</evidence>
<dbReference type="Proteomes" id="UP001152614">
    <property type="component" value="Unassembled WGS sequence"/>
</dbReference>
<dbReference type="EMBL" id="JAOWLY010000021">
    <property type="protein sequence ID" value="MDG4985121.1"/>
    <property type="molecule type" value="Genomic_DNA"/>
</dbReference>
<proteinExistence type="predicted"/>
<reference evidence="1" key="2">
    <citation type="journal article" date="2023" name="Food Microbiol.">
        <title>Evaluation of the fermentation potential of lactic acid bacteria isolated from herbs, fruits and vegetables as starter cultures in nut-based milk alternatives.</title>
        <authorList>
            <person name="Huang W."/>
            <person name="Dong A."/>
            <person name="Pham H.T."/>
            <person name="Zhou C."/>
            <person name="Huo Z."/>
            <person name="Watjen A.P."/>
            <person name="Prakash S."/>
            <person name="Bang-Berthelsen C.H."/>
            <person name="Turner M.S."/>
        </authorList>
    </citation>
    <scope>NUCLEOTIDE SEQUENCE</scope>
    <source>
        <strain evidence="1">3</strain>
    </source>
</reference>